<dbReference type="PROSITE" id="PS50110">
    <property type="entry name" value="RESPONSE_REGULATORY"/>
    <property type="match status" value="1"/>
</dbReference>
<name>A0A4R9K0E2_9LEPT</name>
<keyword evidence="1 2" id="KW-0597">Phosphoprotein</keyword>
<feature type="domain" description="Response regulatory" evidence="3">
    <location>
        <begin position="6"/>
        <end position="123"/>
    </location>
</feature>
<dbReference type="RefSeq" id="WP_135623638.1">
    <property type="nucleotide sequence ID" value="NZ_RQGD01000025.1"/>
</dbReference>
<comment type="caution">
    <text evidence="4">The sequence shown here is derived from an EMBL/GenBank/DDBJ whole genome shotgun (WGS) entry which is preliminary data.</text>
</comment>
<feature type="modified residue" description="4-aspartylphosphate" evidence="2">
    <location>
        <position position="56"/>
    </location>
</feature>
<dbReference type="AlphaFoldDB" id="A0A4R9K0E2"/>
<proteinExistence type="predicted"/>
<sequence length="134" mass="15228">MKKLKSILIIEDEEDITEILKIAIEHSSDILLSFATNGQDGLTKANIEKPDLILLDVLMPGMSGLELMDELNKNEILKQIPVIFITSRVQRSEIQEYKKRGAIGLIEKPFAPLEIVTRIHLLLEENEQLKKLNP</sequence>
<dbReference type="EMBL" id="RQGD01000025">
    <property type="protein sequence ID" value="TGL59113.1"/>
    <property type="molecule type" value="Genomic_DNA"/>
</dbReference>
<evidence type="ECO:0000256" key="2">
    <source>
        <dbReference type="PROSITE-ProRule" id="PRU00169"/>
    </source>
</evidence>
<dbReference type="InterPro" id="IPR011006">
    <property type="entry name" value="CheY-like_superfamily"/>
</dbReference>
<dbReference type="SMART" id="SM00448">
    <property type="entry name" value="REC"/>
    <property type="match status" value="1"/>
</dbReference>
<gene>
    <name evidence="4" type="ORF">EHQ58_09355</name>
</gene>
<dbReference type="SUPFAM" id="SSF52172">
    <property type="entry name" value="CheY-like"/>
    <property type="match status" value="1"/>
</dbReference>
<evidence type="ECO:0000259" key="3">
    <source>
        <dbReference type="PROSITE" id="PS50110"/>
    </source>
</evidence>
<evidence type="ECO:0000256" key="1">
    <source>
        <dbReference type="ARBA" id="ARBA00022553"/>
    </source>
</evidence>
<protein>
    <submittedName>
        <fullName evidence="4">Response regulator</fullName>
    </submittedName>
</protein>
<dbReference type="Gene3D" id="3.40.50.2300">
    <property type="match status" value="1"/>
</dbReference>
<dbReference type="OrthoDB" id="9797769at2"/>
<dbReference type="GO" id="GO:0000160">
    <property type="term" value="P:phosphorelay signal transduction system"/>
    <property type="evidence" value="ECO:0007669"/>
    <property type="project" value="InterPro"/>
</dbReference>
<dbReference type="InterPro" id="IPR050595">
    <property type="entry name" value="Bact_response_regulator"/>
</dbReference>
<dbReference type="Pfam" id="PF00072">
    <property type="entry name" value="Response_reg"/>
    <property type="match status" value="1"/>
</dbReference>
<accession>A0A4R9K0E2</accession>
<dbReference type="PANTHER" id="PTHR44591">
    <property type="entry name" value="STRESS RESPONSE REGULATOR PROTEIN 1"/>
    <property type="match status" value="1"/>
</dbReference>
<evidence type="ECO:0000313" key="4">
    <source>
        <dbReference type="EMBL" id="TGL59113.1"/>
    </source>
</evidence>
<reference evidence="4" key="1">
    <citation type="journal article" date="2019" name="PLoS Negl. Trop. Dis.">
        <title>Revisiting the worldwide diversity of Leptospira species in the environment.</title>
        <authorList>
            <person name="Vincent A.T."/>
            <person name="Schiettekatte O."/>
            <person name="Bourhy P."/>
            <person name="Veyrier F.J."/>
            <person name="Picardeau M."/>
        </authorList>
    </citation>
    <scope>NUCLEOTIDE SEQUENCE [LARGE SCALE GENOMIC DNA]</scope>
    <source>
        <strain evidence="4">201702476</strain>
    </source>
</reference>
<dbReference type="InterPro" id="IPR001789">
    <property type="entry name" value="Sig_transdc_resp-reg_receiver"/>
</dbReference>
<evidence type="ECO:0000313" key="5">
    <source>
        <dbReference type="Proteomes" id="UP000297693"/>
    </source>
</evidence>
<dbReference type="PANTHER" id="PTHR44591:SF3">
    <property type="entry name" value="RESPONSE REGULATORY DOMAIN-CONTAINING PROTEIN"/>
    <property type="match status" value="1"/>
</dbReference>
<keyword evidence="5" id="KW-1185">Reference proteome</keyword>
<organism evidence="4 5">
    <name type="scientific">Leptospira ognonensis</name>
    <dbReference type="NCBI Taxonomy" id="2484945"/>
    <lineage>
        <taxon>Bacteria</taxon>
        <taxon>Pseudomonadati</taxon>
        <taxon>Spirochaetota</taxon>
        <taxon>Spirochaetia</taxon>
        <taxon>Leptospirales</taxon>
        <taxon>Leptospiraceae</taxon>
        <taxon>Leptospira</taxon>
    </lineage>
</organism>
<dbReference type="Proteomes" id="UP000297693">
    <property type="component" value="Unassembled WGS sequence"/>
</dbReference>